<evidence type="ECO:0000313" key="10">
    <source>
        <dbReference type="Proteomes" id="UP001143391"/>
    </source>
</evidence>
<sequence>MDNFNKNEVERIFSSAPFIADLGLEMVSIESGECRSRLVLANRHLQQDGFVHFGVQASVADHTAGAAGASMAKAGQIVLTSDFSLKLLRSAKGTHLECVATVLKAGSSLTVVESEVYCGTADDMRLVSKATITLAVVSPREAPGNP</sequence>
<organism evidence="9 10">
    <name type="scientific">Marinobacter iranensis</name>
    <dbReference type="NCBI Taxonomy" id="2962607"/>
    <lineage>
        <taxon>Bacteria</taxon>
        <taxon>Pseudomonadati</taxon>
        <taxon>Pseudomonadota</taxon>
        <taxon>Gammaproteobacteria</taxon>
        <taxon>Pseudomonadales</taxon>
        <taxon>Marinobacteraceae</taxon>
        <taxon>Marinobacter</taxon>
    </lineage>
</organism>
<reference evidence="9" key="1">
    <citation type="submission" date="2022-07" db="EMBL/GenBank/DDBJ databases">
        <title>Marinobacter iranensis a new bacterium isolate from a hipersaline lake in Iran.</title>
        <authorList>
            <person name="Mohammad A.M.A."/>
            <person name="Cristina S.-P."/>
            <person name="Antonio V."/>
        </authorList>
    </citation>
    <scope>NUCLEOTIDE SEQUENCE</scope>
    <source>
        <strain evidence="9">71-i</strain>
    </source>
</reference>
<comment type="catalytic activity">
    <reaction evidence="2">
        <text>a fatty acyl-CoA + H2O = a fatty acid + CoA + H(+)</text>
        <dbReference type="Rhea" id="RHEA:16781"/>
        <dbReference type="ChEBI" id="CHEBI:15377"/>
        <dbReference type="ChEBI" id="CHEBI:15378"/>
        <dbReference type="ChEBI" id="CHEBI:28868"/>
        <dbReference type="ChEBI" id="CHEBI:57287"/>
        <dbReference type="ChEBI" id="CHEBI:77636"/>
        <dbReference type="EC" id="3.1.2.20"/>
    </reaction>
</comment>
<dbReference type="CDD" id="cd03443">
    <property type="entry name" value="PaaI_thioesterase"/>
    <property type="match status" value="1"/>
</dbReference>
<dbReference type="NCBIfam" id="TIGR00369">
    <property type="entry name" value="unchar_dom_1"/>
    <property type="match status" value="1"/>
</dbReference>
<evidence type="ECO:0000256" key="5">
    <source>
        <dbReference type="ARBA" id="ARBA00038894"/>
    </source>
</evidence>
<gene>
    <name evidence="9" type="ORF">NLU14_12235</name>
</gene>
<dbReference type="InterPro" id="IPR006683">
    <property type="entry name" value="Thioestr_dom"/>
</dbReference>
<name>A0ABT5YBD5_9GAMM</name>
<evidence type="ECO:0000256" key="6">
    <source>
        <dbReference type="ARBA" id="ARBA00040062"/>
    </source>
</evidence>
<protein>
    <recommendedName>
        <fullName evidence="6">Medium/long-chain acyl-CoA thioesterase YigI</fullName>
        <ecNumber evidence="5">3.1.2.20</ecNumber>
    </recommendedName>
</protein>
<dbReference type="PANTHER" id="PTHR43240">
    <property type="entry name" value="1,4-DIHYDROXY-2-NAPHTHOYL-COA THIOESTERASE 1"/>
    <property type="match status" value="1"/>
</dbReference>
<evidence type="ECO:0000256" key="2">
    <source>
        <dbReference type="ARBA" id="ARBA00035880"/>
    </source>
</evidence>
<dbReference type="InterPro" id="IPR003736">
    <property type="entry name" value="PAAI_dom"/>
</dbReference>
<evidence type="ECO:0000256" key="7">
    <source>
        <dbReference type="ARBA" id="ARBA00048062"/>
    </source>
</evidence>
<comment type="catalytic activity">
    <reaction evidence="3">
        <text>a long-chain fatty acyl-CoA + H2O = a long-chain fatty acid + CoA + H(+)</text>
        <dbReference type="Rhea" id="RHEA:67680"/>
        <dbReference type="ChEBI" id="CHEBI:15377"/>
        <dbReference type="ChEBI" id="CHEBI:15378"/>
        <dbReference type="ChEBI" id="CHEBI:57287"/>
        <dbReference type="ChEBI" id="CHEBI:57560"/>
        <dbReference type="ChEBI" id="CHEBI:83139"/>
    </reaction>
</comment>
<evidence type="ECO:0000256" key="3">
    <source>
        <dbReference type="ARBA" id="ARBA00036002"/>
    </source>
</evidence>
<evidence type="ECO:0000256" key="1">
    <source>
        <dbReference type="ARBA" id="ARBA00022801"/>
    </source>
</evidence>
<evidence type="ECO:0000313" key="9">
    <source>
        <dbReference type="EMBL" id="MDF0750993.1"/>
    </source>
</evidence>
<dbReference type="EC" id="3.1.2.20" evidence="5"/>
<comment type="catalytic activity">
    <reaction evidence="7">
        <text>a medium-chain fatty acyl-CoA + H2O = a medium-chain fatty acid + CoA + H(+)</text>
        <dbReference type="Rhea" id="RHEA:68184"/>
        <dbReference type="ChEBI" id="CHEBI:15377"/>
        <dbReference type="ChEBI" id="CHEBI:15378"/>
        <dbReference type="ChEBI" id="CHEBI:57287"/>
        <dbReference type="ChEBI" id="CHEBI:59558"/>
        <dbReference type="ChEBI" id="CHEBI:90546"/>
    </reaction>
</comment>
<dbReference type="InterPro" id="IPR029069">
    <property type="entry name" value="HotDog_dom_sf"/>
</dbReference>
<keyword evidence="1" id="KW-0378">Hydrolase</keyword>
<dbReference type="Proteomes" id="UP001143391">
    <property type="component" value="Unassembled WGS sequence"/>
</dbReference>
<comment type="caution">
    <text evidence="9">The sequence shown here is derived from an EMBL/GenBank/DDBJ whole genome shotgun (WGS) entry which is preliminary data.</text>
</comment>
<dbReference type="SUPFAM" id="SSF54637">
    <property type="entry name" value="Thioesterase/thiol ester dehydrase-isomerase"/>
    <property type="match status" value="1"/>
</dbReference>
<evidence type="ECO:0000256" key="4">
    <source>
        <dbReference type="ARBA" id="ARBA00038381"/>
    </source>
</evidence>
<keyword evidence="10" id="KW-1185">Reference proteome</keyword>
<proteinExistence type="inferred from homology"/>
<feature type="domain" description="Thioesterase" evidence="8">
    <location>
        <begin position="49"/>
        <end position="120"/>
    </location>
</feature>
<dbReference type="EMBL" id="JANCMW010000007">
    <property type="protein sequence ID" value="MDF0750993.1"/>
    <property type="molecule type" value="Genomic_DNA"/>
</dbReference>
<dbReference type="Pfam" id="PF03061">
    <property type="entry name" value="4HBT"/>
    <property type="match status" value="1"/>
</dbReference>
<comment type="similarity">
    <text evidence="4">Belongs to the YigI thioesterase family.</text>
</comment>
<dbReference type="Gene3D" id="3.10.129.10">
    <property type="entry name" value="Hotdog Thioesterase"/>
    <property type="match status" value="1"/>
</dbReference>
<dbReference type="RefSeq" id="WP_275706889.1">
    <property type="nucleotide sequence ID" value="NZ_JANCMW010000007.1"/>
</dbReference>
<accession>A0ABT5YBD5</accession>
<dbReference type="PANTHER" id="PTHR43240:SF20">
    <property type="entry name" value="MEDIUM_LONG-CHAIN ACYL-COA THIOESTERASE YIGI"/>
    <property type="match status" value="1"/>
</dbReference>
<evidence type="ECO:0000259" key="8">
    <source>
        <dbReference type="Pfam" id="PF03061"/>
    </source>
</evidence>